<feature type="compositionally biased region" description="Basic and acidic residues" evidence="1">
    <location>
        <begin position="334"/>
        <end position="360"/>
    </location>
</feature>
<feature type="region of interest" description="Disordered" evidence="1">
    <location>
        <begin position="330"/>
        <end position="360"/>
    </location>
</feature>
<feature type="region of interest" description="Disordered" evidence="1">
    <location>
        <begin position="260"/>
        <end position="303"/>
    </location>
</feature>
<accession>A0ABY7QXK4</accession>
<organism evidence="4 5">
    <name type="scientific">Cutibacterium equinum</name>
    <dbReference type="NCBI Taxonomy" id="3016342"/>
    <lineage>
        <taxon>Bacteria</taxon>
        <taxon>Bacillati</taxon>
        <taxon>Actinomycetota</taxon>
        <taxon>Actinomycetes</taxon>
        <taxon>Propionibacteriales</taxon>
        <taxon>Propionibacteriaceae</taxon>
        <taxon>Cutibacterium</taxon>
    </lineage>
</organism>
<keyword evidence="3" id="KW-0732">Signal</keyword>
<evidence type="ECO:0000256" key="1">
    <source>
        <dbReference type="SAM" id="MobiDB-lite"/>
    </source>
</evidence>
<dbReference type="EMBL" id="CP115668">
    <property type="protein sequence ID" value="WCC79257.1"/>
    <property type="molecule type" value="Genomic_DNA"/>
</dbReference>
<dbReference type="Proteomes" id="UP001212097">
    <property type="component" value="Chromosome"/>
</dbReference>
<proteinExistence type="predicted"/>
<evidence type="ECO:0000313" key="4">
    <source>
        <dbReference type="EMBL" id="WCC79257.1"/>
    </source>
</evidence>
<dbReference type="RefSeq" id="WP_271417459.1">
    <property type="nucleotide sequence ID" value="NZ_CP115668.1"/>
</dbReference>
<keyword evidence="2" id="KW-0472">Membrane</keyword>
<gene>
    <name evidence="4" type="ORF">O6R08_06830</name>
</gene>
<name>A0ABY7QXK4_9ACTN</name>
<keyword evidence="2" id="KW-0812">Transmembrane</keyword>
<keyword evidence="5" id="KW-1185">Reference proteome</keyword>
<reference evidence="4 5" key="2">
    <citation type="submission" date="2023-06" db="EMBL/GenBank/DDBJ databases">
        <title>The Gram-positive Non-spore-bearing Anaerobic Bacilli of Human Feces.</title>
        <authorList>
            <person name="Eggerth A.H."/>
        </authorList>
    </citation>
    <scope>NUCLEOTIDE SEQUENCE [LARGE SCALE GENOMIC DNA]</scope>
    <source>
        <strain evidence="4 5">CBA3108</strain>
    </source>
</reference>
<evidence type="ECO:0000256" key="2">
    <source>
        <dbReference type="SAM" id="Phobius"/>
    </source>
</evidence>
<feature type="transmembrane region" description="Helical" evidence="2">
    <location>
        <begin position="306"/>
        <end position="326"/>
    </location>
</feature>
<sequence length="360" mass="37747">MITKHRRVAALSAMFIALSAGFSLSQPAQAAPTPPPDPALKQTVTDSEKVAKGPAEIKRGHVDVGPRLIDGQFTLMARDDSANPPVWRSTDDAVLRVVDASLIDVPNDDTYSFLGDMRGKKAYVIPQTQDQKVVWLGWNTQAPEIVKNFPRGADLVFTGHEGPGQAHMFIENGFDAPMALYDSTKSGEQLVHMEANTHVHANWVFSDPGAQTISVDVRGTDAKGTKHSFSTKMRFVIGDKGSADEARALGASASASAQASAASDSSASDNASTSGSAATSAPAKASSSAAASPTSSNDSDSGTSRGMIIAIIAGVVIVGIVIGALVSRSKSKKLHDEVWKDEDKDATSAKNSNDETSSHE</sequence>
<dbReference type="InterPro" id="IPR022435">
    <property type="entry name" value="Surface-anchored_actinobac"/>
</dbReference>
<protein>
    <submittedName>
        <fullName evidence="4">Choice-of-anchor M domain-containing protein</fullName>
    </submittedName>
</protein>
<evidence type="ECO:0000313" key="5">
    <source>
        <dbReference type="Proteomes" id="UP001212097"/>
    </source>
</evidence>
<feature type="signal peptide" evidence="3">
    <location>
        <begin position="1"/>
        <end position="30"/>
    </location>
</feature>
<keyword evidence="2" id="KW-1133">Transmembrane helix</keyword>
<feature type="chain" id="PRO_5047116192" evidence="3">
    <location>
        <begin position="31"/>
        <end position="360"/>
    </location>
</feature>
<dbReference type="NCBIfam" id="TIGR03769">
    <property type="entry name" value="P_ac_wall_RPT"/>
    <property type="match status" value="1"/>
</dbReference>
<reference evidence="4 5" key="1">
    <citation type="submission" date="2023-01" db="EMBL/GenBank/DDBJ databases">
        <authorList>
            <person name="Lee S.H."/>
            <person name="Jung H.S."/>
            <person name="Yun J.U."/>
        </authorList>
    </citation>
    <scope>NUCLEOTIDE SEQUENCE [LARGE SCALE GENOMIC DNA]</scope>
    <source>
        <strain evidence="4 5">CBA3108</strain>
    </source>
</reference>
<evidence type="ECO:0000256" key="3">
    <source>
        <dbReference type="SAM" id="SignalP"/>
    </source>
</evidence>
<dbReference type="NCBIfam" id="NF038134">
    <property type="entry name" value="choice_anch_M"/>
    <property type="match status" value="1"/>
</dbReference>